<gene>
    <name evidence="3" type="ORF">NE663_04260</name>
</gene>
<protein>
    <submittedName>
        <fullName evidence="3">BspA family leucine-rich repeat surface protein</fullName>
    </submittedName>
</protein>
<feature type="region of interest" description="Disordered" evidence="1">
    <location>
        <begin position="1"/>
        <end position="21"/>
    </location>
</feature>
<evidence type="ECO:0000256" key="1">
    <source>
        <dbReference type="SAM" id="MobiDB-lite"/>
    </source>
</evidence>
<keyword evidence="2" id="KW-1133">Transmembrane helix</keyword>
<sequence>MPDARHGNKTEHDFCPGGGGTVNQYSESKVGGLTLDDWEYTETSDKITLTKYKGDKVNVVIPSEFEGHEGKTVEIKTFDGMFENLKKEDSSDEVQKYNELVSLKVGTTDKKVILGTDTLELAFSDLFDYYFTNLETVDLSGLDTSNVTDMFAMFMYCFSLKEIKGLETLDTGKVTNMMGMFSHCKSLEHIDLSNFDTKNVTTMMGMFSGCANLENLDLSNFNTDKVKFMTTMFMYCTKLKNIKGFENFNTSACKDYQAIFFGCDQLNIFDIGNFEIDETNISSIPDIVPALFVSTKTPAAEINTVFPNIIPLDESIPTIIISRSEYLLQNIDSSNNPALIFSRTPYYAKVVYHSNDGVFTDGSTSNEKMLYQSDHIIYSTMEEAKKDFTFTGTEIVKDSPVVSAGKERMGVAWYLDEACTKPLTETDTVDFTTLENGTLQLYAGYKEETPEEPETPEEKPTEPEETPSEPEEKPTEPEEKPNTPNEEEKGESNIEEIKKEESEAVHTGDEVSKGMYYVLLGGSMIVFAAMLRKNRRSEQ</sequence>
<feature type="transmembrane region" description="Helical" evidence="2">
    <location>
        <begin position="514"/>
        <end position="531"/>
    </location>
</feature>
<dbReference type="InterPro" id="IPR005046">
    <property type="entry name" value="DUF285"/>
</dbReference>
<feature type="compositionally biased region" description="Basic and acidic residues" evidence="1">
    <location>
        <begin position="1"/>
        <end position="14"/>
    </location>
</feature>
<proteinExistence type="predicted"/>
<dbReference type="Gene3D" id="3.80.10.10">
    <property type="entry name" value="Ribonuclease Inhibitor"/>
    <property type="match status" value="1"/>
</dbReference>
<evidence type="ECO:0000313" key="3">
    <source>
        <dbReference type="EMBL" id="MCQ5121470.1"/>
    </source>
</evidence>
<dbReference type="Pfam" id="PF03382">
    <property type="entry name" value="DUF285"/>
    <property type="match status" value="1"/>
</dbReference>
<feature type="region of interest" description="Disordered" evidence="1">
    <location>
        <begin position="445"/>
        <end position="511"/>
    </location>
</feature>
<dbReference type="EMBL" id="JANGCH010000004">
    <property type="protein sequence ID" value="MCQ5121470.1"/>
    <property type="molecule type" value="Genomic_DNA"/>
</dbReference>
<name>A0ABT1SK37_9FIRM</name>
<evidence type="ECO:0000256" key="2">
    <source>
        <dbReference type="SAM" id="Phobius"/>
    </source>
</evidence>
<dbReference type="Proteomes" id="UP001524435">
    <property type="component" value="Unassembled WGS sequence"/>
</dbReference>
<dbReference type="NCBIfam" id="TIGR02167">
    <property type="entry name" value="Liste_lipo_26"/>
    <property type="match status" value="4"/>
</dbReference>
<keyword evidence="2" id="KW-0472">Membrane</keyword>
<dbReference type="SUPFAM" id="SSF52047">
    <property type="entry name" value="RNI-like"/>
    <property type="match status" value="1"/>
</dbReference>
<keyword evidence="4" id="KW-1185">Reference proteome</keyword>
<keyword evidence="2" id="KW-0812">Transmembrane</keyword>
<dbReference type="InterPro" id="IPR032675">
    <property type="entry name" value="LRR_dom_sf"/>
</dbReference>
<dbReference type="RefSeq" id="WP_178200002.1">
    <property type="nucleotide sequence ID" value="NZ_JANGCH010000004.1"/>
</dbReference>
<dbReference type="InterPro" id="IPR011889">
    <property type="entry name" value="Liste_lipo_26"/>
</dbReference>
<evidence type="ECO:0000313" key="4">
    <source>
        <dbReference type="Proteomes" id="UP001524435"/>
    </source>
</evidence>
<accession>A0ABT1SK37</accession>
<organism evidence="3 4">
    <name type="scientific">Massilicoli timonensis</name>
    <dbReference type="NCBI Taxonomy" id="2015901"/>
    <lineage>
        <taxon>Bacteria</taxon>
        <taxon>Bacillati</taxon>
        <taxon>Bacillota</taxon>
        <taxon>Erysipelotrichia</taxon>
        <taxon>Erysipelotrichales</taxon>
        <taxon>Erysipelotrichaceae</taxon>
        <taxon>Massilicoli</taxon>
    </lineage>
</organism>
<feature type="compositionally biased region" description="Basic and acidic residues" evidence="1">
    <location>
        <begin position="470"/>
        <end position="511"/>
    </location>
</feature>
<comment type="caution">
    <text evidence="3">The sequence shown here is derived from an EMBL/GenBank/DDBJ whole genome shotgun (WGS) entry which is preliminary data.</text>
</comment>
<reference evidence="3 4" key="1">
    <citation type="submission" date="2022-06" db="EMBL/GenBank/DDBJ databases">
        <title>Isolation of gut microbiota from human fecal samples.</title>
        <authorList>
            <person name="Pamer E.G."/>
            <person name="Barat B."/>
            <person name="Waligurski E."/>
            <person name="Medina S."/>
            <person name="Paddock L."/>
            <person name="Mostad J."/>
        </authorList>
    </citation>
    <scope>NUCLEOTIDE SEQUENCE [LARGE SCALE GENOMIC DNA]</scope>
    <source>
        <strain evidence="3 4">DFI.6.1</strain>
    </source>
</reference>